<organism evidence="2 3">
    <name type="scientific">Cellulomonas humilata</name>
    <dbReference type="NCBI Taxonomy" id="144055"/>
    <lineage>
        <taxon>Bacteria</taxon>
        <taxon>Bacillati</taxon>
        <taxon>Actinomycetota</taxon>
        <taxon>Actinomycetes</taxon>
        <taxon>Micrococcales</taxon>
        <taxon>Cellulomonadaceae</taxon>
        <taxon>Cellulomonas</taxon>
    </lineage>
</organism>
<evidence type="ECO:0000259" key="1">
    <source>
        <dbReference type="Pfam" id="PF07969"/>
    </source>
</evidence>
<dbReference type="InterPro" id="IPR032466">
    <property type="entry name" value="Metal_Hydrolase"/>
</dbReference>
<dbReference type="EC" id="3.5.1.81" evidence="2"/>
<dbReference type="SUPFAM" id="SSF51338">
    <property type="entry name" value="Composite domain of metallo-dependent hydrolases"/>
    <property type="match status" value="1"/>
</dbReference>
<dbReference type="InterPro" id="IPR013108">
    <property type="entry name" value="Amidohydro_3"/>
</dbReference>
<proteinExistence type="predicted"/>
<evidence type="ECO:0000313" key="3">
    <source>
        <dbReference type="Proteomes" id="UP001239626"/>
    </source>
</evidence>
<sequence length="501" mass="53218">MLIRGGLLADGVRADVRVDGDRIGQIAPDLPVDGSDVIDAGGLLVLPGFVDAHAHADALVLDPDVQAALTHQGVTTVVLGQDGVSFAPSPPGSGAAEYADRYFAAINGSHPTFRGGSVAELLATYDRATTVHTAYLVPHGTLRYAVMGADDRPARPDEVAAMVRLLEQGLDDGARGMSTGLEYAPASSADRAELVALCEVLARRHRPHVSHMRGYEDRAPAALAELLDLARTTGVGTHVSHYHGPAERLGPLVDDALAEGLDLTFDSYPYLRGATILALAALPDWLPLADPDRTINLLADPAVRSRLPPRDEVWPRVTMSWVPGASWAEGLSLLDVAARLGMTPADAALHLLVTTNLQVGCVFEQPPTNSDDSMRALLRHPAHCAGSDGIYRGGHPHPRGWGTFARLLGRHVRELGDWDWPTAAQHLSTTATRRFGLHDRGTVATGQRADLVLVDPATVTDHATYDEPRRLATGVHAVLVDGVPALLDGRLTGALPGRAVR</sequence>
<name>A0ABU0EBK3_9CELL</name>
<dbReference type="Gene3D" id="3.20.20.140">
    <property type="entry name" value="Metal-dependent hydrolases"/>
    <property type="match status" value="2"/>
</dbReference>
<feature type="domain" description="Amidohydrolase 3" evidence="1">
    <location>
        <begin position="36"/>
        <end position="484"/>
    </location>
</feature>
<keyword evidence="3" id="KW-1185">Reference proteome</keyword>
<dbReference type="PANTHER" id="PTHR11647">
    <property type="entry name" value="HYDRANTOINASE/DIHYDROPYRIMIDINASE FAMILY MEMBER"/>
    <property type="match status" value="1"/>
</dbReference>
<accession>A0ABU0EBK3</accession>
<gene>
    <name evidence="2" type="ORF">J2X26_000770</name>
</gene>
<dbReference type="PANTHER" id="PTHR11647:SF1">
    <property type="entry name" value="COLLAPSIN RESPONSE MEDIATOR PROTEIN"/>
    <property type="match status" value="1"/>
</dbReference>
<dbReference type="InterPro" id="IPR023100">
    <property type="entry name" value="D-aminoacylase_insert_dom_sf"/>
</dbReference>
<comment type="caution">
    <text evidence="2">The sequence shown here is derived from an EMBL/GenBank/DDBJ whole genome shotgun (WGS) entry which is preliminary data.</text>
</comment>
<dbReference type="Gene3D" id="3.30.1490.130">
    <property type="entry name" value="D-aminoacylase. Domain 3"/>
    <property type="match status" value="1"/>
</dbReference>
<dbReference type="Gene3D" id="2.30.40.10">
    <property type="entry name" value="Urease, subunit C, domain 1"/>
    <property type="match status" value="1"/>
</dbReference>
<dbReference type="InterPro" id="IPR050378">
    <property type="entry name" value="Metallo-dep_Hydrolases_sf"/>
</dbReference>
<dbReference type="InterPro" id="IPR011059">
    <property type="entry name" value="Metal-dep_hydrolase_composite"/>
</dbReference>
<reference evidence="2 3" key="1">
    <citation type="submission" date="2023-07" db="EMBL/GenBank/DDBJ databases">
        <title>Sorghum-associated microbial communities from plants grown in Nebraska, USA.</title>
        <authorList>
            <person name="Schachtman D."/>
        </authorList>
    </citation>
    <scope>NUCLEOTIDE SEQUENCE [LARGE SCALE GENOMIC DNA]</scope>
    <source>
        <strain evidence="2 3">BE332</strain>
    </source>
</reference>
<keyword evidence="2" id="KW-0378">Hydrolase</keyword>
<dbReference type="RefSeq" id="WP_307489987.1">
    <property type="nucleotide sequence ID" value="NZ_JAUSVB010000001.1"/>
</dbReference>
<dbReference type="Pfam" id="PF07969">
    <property type="entry name" value="Amidohydro_3"/>
    <property type="match status" value="1"/>
</dbReference>
<dbReference type="Proteomes" id="UP001239626">
    <property type="component" value="Unassembled WGS sequence"/>
</dbReference>
<dbReference type="GO" id="GO:0047420">
    <property type="term" value="F:N-acyl-D-amino-acid deacylase activity"/>
    <property type="evidence" value="ECO:0007669"/>
    <property type="project" value="UniProtKB-EC"/>
</dbReference>
<evidence type="ECO:0000313" key="2">
    <source>
        <dbReference type="EMBL" id="MDQ0372473.1"/>
    </source>
</evidence>
<dbReference type="EMBL" id="JAUSVB010000001">
    <property type="protein sequence ID" value="MDQ0372473.1"/>
    <property type="molecule type" value="Genomic_DNA"/>
</dbReference>
<protein>
    <submittedName>
        <fullName evidence="2">N-acyl-D-amino-acid deacylase</fullName>
        <ecNumber evidence="2">3.5.1.81</ecNumber>
    </submittedName>
</protein>
<dbReference type="SUPFAM" id="SSF51556">
    <property type="entry name" value="Metallo-dependent hydrolases"/>
    <property type="match status" value="1"/>
</dbReference>